<dbReference type="OrthoDB" id="5516166at2"/>
<name>A0A3A8GZH7_9BACT</name>
<reference evidence="2" key="1">
    <citation type="submission" date="2018-09" db="EMBL/GenBank/DDBJ databases">
        <authorList>
            <person name="Livingstone P.G."/>
            <person name="Whitworth D.E."/>
        </authorList>
    </citation>
    <scope>NUCLEOTIDE SEQUENCE [LARGE SCALE GENOMIC DNA]</scope>
    <source>
        <strain evidence="2">CA054A</strain>
    </source>
</reference>
<sequence>MITSDVTYNCCGPSATIRINGTDWNRLLAEGKLDGFRYQKADTNSNGSTTLYFRKVVGRELTNIPPEDFFR</sequence>
<keyword evidence="2" id="KW-1185">Reference proteome</keyword>
<gene>
    <name evidence="1" type="ORF">D7V88_42125</name>
</gene>
<evidence type="ECO:0000313" key="1">
    <source>
        <dbReference type="EMBL" id="RKG64282.1"/>
    </source>
</evidence>
<organism evidence="1 2">
    <name type="scientific">Corallococcus terminator</name>
    <dbReference type="NCBI Taxonomy" id="2316733"/>
    <lineage>
        <taxon>Bacteria</taxon>
        <taxon>Pseudomonadati</taxon>
        <taxon>Myxococcota</taxon>
        <taxon>Myxococcia</taxon>
        <taxon>Myxococcales</taxon>
        <taxon>Cystobacterineae</taxon>
        <taxon>Myxococcaceae</taxon>
        <taxon>Corallococcus</taxon>
    </lineage>
</organism>
<comment type="caution">
    <text evidence="1">The sequence shown here is derived from an EMBL/GenBank/DDBJ whole genome shotgun (WGS) entry which is preliminary data.</text>
</comment>
<dbReference type="AlphaFoldDB" id="A0A3A8GZH7"/>
<dbReference type="Proteomes" id="UP000268094">
    <property type="component" value="Unassembled WGS sequence"/>
</dbReference>
<accession>A0A3A8GZH7</accession>
<dbReference type="EMBL" id="RAVZ01000780">
    <property type="protein sequence ID" value="RKG64282.1"/>
    <property type="molecule type" value="Genomic_DNA"/>
</dbReference>
<proteinExistence type="predicted"/>
<evidence type="ECO:0000313" key="2">
    <source>
        <dbReference type="Proteomes" id="UP000268094"/>
    </source>
</evidence>
<protein>
    <submittedName>
        <fullName evidence="1">Uncharacterized protein</fullName>
    </submittedName>
</protein>